<feature type="region of interest" description="Disordered" evidence="1">
    <location>
        <begin position="1"/>
        <end position="43"/>
    </location>
</feature>
<organism evidence="2 3">
    <name type="scientific">Saccharothrix mutabilis subsp. mutabilis</name>
    <dbReference type="NCBI Taxonomy" id="66855"/>
    <lineage>
        <taxon>Bacteria</taxon>
        <taxon>Bacillati</taxon>
        <taxon>Actinomycetota</taxon>
        <taxon>Actinomycetes</taxon>
        <taxon>Pseudonocardiales</taxon>
        <taxon>Pseudonocardiaceae</taxon>
        <taxon>Saccharothrix</taxon>
    </lineage>
</organism>
<name>A0ABN0UG81_9PSEU</name>
<protein>
    <submittedName>
        <fullName evidence="2">Uncharacterized protein</fullName>
    </submittedName>
</protein>
<accession>A0ABN0UG81</accession>
<keyword evidence="3" id="KW-1185">Reference proteome</keyword>
<sequence>MFGPMGALDPDSGTAIPIRMGPSVALSDPSNPPPQAESDIASAADRATTTNRCMRFSAGEDHFRERGGAHHVTLQLH</sequence>
<dbReference type="Proteomes" id="UP001500416">
    <property type="component" value="Unassembled WGS sequence"/>
</dbReference>
<evidence type="ECO:0000256" key="1">
    <source>
        <dbReference type="SAM" id="MobiDB-lite"/>
    </source>
</evidence>
<proteinExistence type="predicted"/>
<reference evidence="2 3" key="1">
    <citation type="journal article" date="2019" name="Int. J. Syst. Evol. Microbiol.">
        <title>The Global Catalogue of Microorganisms (GCM) 10K type strain sequencing project: providing services to taxonomists for standard genome sequencing and annotation.</title>
        <authorList>
            <consortium name="The Broad Institute Genomics Platform"/>
            <consortium name="The Broad Institute Genome Sequencing Center for Infectious Disease"/>
            <person name="Wu L."/>
            <person name="Ma J."/>
        </authorList>
    </citation>
    <scope>NUCLEOTIDE SEQUENCE [LARGE SCALE GENOMIC DNA]</scope>
    <source>
        <strain evidence="2 3">JCM 3380</strain>
    </source>
</reference>
<gene>
    <name evidence="2" type="ORF">GCM10010492_56930</name>
</gene>
<evidence type="ECO:0000313" key="3">
    <source>
        <dbReference type="Proteomes" id="UP001500416"/>
    </source>
</evidence>
<evidence type="ECO:0000313" key="2">
    <source>
        <dbReference type="EMBL" id="GAA0249491.1"/>
    </source>
</evidence>
<comment type="caution">
    <text evidence="2">The sequence shown here is derived from an EMBL/GenBank/DDBJ whole genome shotgun (WGS) entry which is preliminary data.</text>
</comment>
<dbReference type="EMBL" id="BAAABU010000017">
    <property type="protein sequence ID" value="GAA0249491.1"/>
    <property type="molecule type" value="Genomic_DNA"/>
</dbReference>